<name>A0ABT9S099_9MICC</name>
<dbReference type="RefSeq" id="WP_307311679.1">
    <property type="nucleotide sequence ID" value="NZ_JAUSRE010000027.1"/>
</dbReference>
<gene>
    <name evidence="2" type="ORF">J2X98_004039</name>
</gene>
<comment type="caution">
    <text evidence="2">The sequence shown here is derived from an EMBL/GenBank/DDBJ whole genome shotgun (WGS) entry which is preliminary data.</text>
</comment>
<dbReference type="EMBL" id="JAUSRE010000027">
    <property type="protein sequence ID" value="MDP9890425.1"/>
    <property type="molecule type" value="Genomic_DNA"/>
</dbReference>
<evidence type="ECO:0000313" key="3">
    <source>
        <dbReference type="Proteomes" id="UP001226577"/>
    </source>
</evidence>
<organism evidence="2 3">
    <name type="scientific">Pseudarthrobacter enclensis</name>
    <dbReference type="NCBI Taxonomy" id="993070"/>
    <lineage>
        <taxon>Bacteria</taxon>
        <taxon>Bacillati</taxon>
        <taxon>Actinomycetota</taxon>
        <taxon>Actinomycetes</taxon>
        <taxon>Micrococcales</taxon>
        <taxon>Micrococcaceae</taxon>
        <taxon>Pseudarthrobacter</taxon>
    </lineage>
</organism>
<evidence type="ECO:0008006" key="4">
    <source>
        <dbReference type="Google" id="ProtNLM"/>
    </source>
</evidence>
<evidence type="ECO:0000313" key="2">
    <source>
        <dbReference type="EMBL" id="MDP9890425.1"/>
    </source>
</evidence>
<sequence>MVRQRGRTDPQTEKQIEAFAAQAEQPLAPVTALPQPVEPSMSKVDKSGRSRTPAAPQPAESASARARILAPAMEAWKQRNREPKTGGINFRASTSQLELLRTAALVEEISQQKILERLVWPVLEERYGSGLSE</sequence>
<dbReference type="Proteomes" id="UP001226577">
    <property type="component" value="Unassembled WGS sequence"/>
</dbReference>
<reference evidence="2 3" key="1">
    <citation type="submission" date="2023-07" db="EMBL/GenBank/DDBJ databases">
        <title>Sorghum-associated microbial communities from plants grown in Nebraska, USA.</title>
        <authorList>
            <person name="Schachtman D."/>
        </authorList>
    </citation>
    <scope>NUCLEOTIDE SEQUENCE [LARGE SCALE GENOMIC DNA]</scope>
    <source>
        <strain evidence="2 3">CC222</strain>
    </source>
</reference>
<keyword evidence="3" id="KW-1185">Reference proteome</keyword>
<feature type="compositionally biased region" description="Low complexity" evidence="1">
    <location>
        <begin position="53"/>
        <end position="64"/>
    </location>
</feature>
<accession>A0ABT9S099</accession>
<feature type="region of interest" description="Disordered" evidence="1">
    <location>
        <begin position="20"/>
        <end position="64"/>
    </location>
</feature>
<evidence type="ECO:0000256" key="1">
    <source>
        <dbReference type="SAM" id="MobiDB-lite"/>
    </source>
</evidence>
<proteinExistence type="predicted"/>
<protein>
    <recommendedName>
        <fullName evidence="4">Partitioning protein ParB</fullName>
    </recommendedName>
</protein>